<keyword evidence="1" id="KW-0472">Membrane</keyword>
<reference evidence="3" key="1">
    <citation type="submission" date="2016-10" db="EMBL/GenBank/DDBJ databases">
        <authorList>
            <person name="Varghese N."/>
            <person name="Submissions S."/>
        </authorList>
    </citation>
    <scope>NUCLEOTIDE SEQUENCE [LARGE SCALE GENOMIC DNA]</scope>
    <source>
        <strain evidence="3">Mob M</strain>
    </source>
</reference>
<evidence type="ECO:0000256" key="1">
    <source>
        <dbReference type="SAM" id="Phobius"/>
    </source>
</evidence>
<proteinExistence type="predicted"/>
<name>A0A1I4QUU8_9EURY</name>
<keyword evidence="3" id="KW-1185">Reference proteome</keyword>
<dbReference type="EMBL" id="FOUJ01000002">
    <property type="protein sequence ID" value="SFM43486.1"/>
    <property type="molecule type" value="Genomic_DNA"/>
</dbReference>
<dbReference type="AlphaFoldDB" id="A0A1I4QUU8"/>
<dbReference type="Proteomes" id="UP000198535">
    <property type="component" value="Unassembled WGS sequence"/>
</dbReference>
<gene>
    <name evidence="2" type="ORF">SAMN04488696_1196</name>
</gene>
<feature type="transmembrane region" description="Helical" evidence="1">
    <location>
        <begin position="157"/>
        <end position="177"/>
    </location>
</feature>
<keyword evidence="1" id="KW-0812">Transmembrane</keyword>
<feature type="transmembrane region" description="Helical" evidence="1">
    <location>
        <begin position="94"/>
        <end position="111"/>
    </location>
</feature>
<protein>
    <submittedName>
        <fullName evidence="2">Uncharacterized protein</fullName>
    </submittedName>
</protein>
<sequence>MFLHPNGEYRPVHSQLILVSNSICKSRQSNLLKTFNHLPIDYYVKGYKNRYMTFDIVMIVIFLLLLAGLAMSYFAFKLKKQEYEATGKYPRGHYMGQGLAIGIAIGIPIAFALDNIFFGYMVGLVIGTVIGSRNESKHEHELRPLTPRERELRKKTILIFGALFAIGLFIFAAMVYFNF</sequence>
<evidence type="ECO:0000313" key="3">
    <source>
        <dbReference type="Proteomes" id="UP000198535"/>
    </source>
</evidence>
<feature type="transmembrane region" description="Helical" evidence="1">
    <location>
        <begin position="51"/>
        <end position="74"/>
    </location>
</feature>
<evidence type="ECO:0000313" key="2">
    <source>
        <dbReference type="EMBL" id="SFM43486.1"/>
    </source>
</evidence>
<organism evidence="2 3">
    <name type="scientific">Methanolobus profundi</name>
    <dbReference type="NCBI Taxonomy" id="487685"/>
    <lineage>
        <taxon>Archaea</taxon>
        <taxon>Methanobacteriati</taxon>
        <taxon>Methanobacteriota</taxon>
        <taxon>Stenosarchaea group</taxon>
        <taxon>Methanomicrobia</taxon>
        <taxon>Methanosarcinales</taxon>
        <taxon>Methanosarcinaceae</taxon>
        <taxon>Methanolobus</taxon>
    </lineage>
</organism>
<accession>A0A1I4QUU8</accession>
<keyword evidence="1" id="KW-1133">Transmembrane helix</keyword>